<evidence type="ECO:0000313" key="3">
    <source>
        <dbReference type="Proteomes" id="UP000178367"/>
    </source>
</evidence>
<reference evidence="2 3" key="1">
    <citation type="journal article" date="2016" name="Nat. Commun.">
        <title>Thousands of microbial genomes shed light on interconnected biogeochemical processes in an aquifer system.</title>
        <authorList>
            <person name="Anantharaman K."/>
            <person name="Brown C.T."/>
            <person name="Hug L.A."/>
            <person name="Sharon I."/>
            <person name="Castelle C.J."/>
            <person name="Probst A.J."/>
            <person name="Thomas B.C."/>
            <person name="Singh A."/>
            <person name="Wilkins M.J."/>
            <person name="Karaoz U."/>
            <person name="Brodie E.L."/>
            <person name="Williams K.H."/>
            <person name="Hubbard S.S."/>
            <person name="Banfield J.F."/>
        </authorList>
    </citation>
    <scope>NUCLEOTIDE SEQUENCE [LARGE SCALE GENOMIC DNA]</scope>
</reference>
<dbReference type="Proteomes" id="UP000178367">
    <property type="component" value="Unassembled WGS sequence"/>
</dbReference>
<dbReference type="NCBIfam" id="TIGR02532">
    <property type="entry name" value="IV_pilin_GFxxxE"/>
    <property type="match status" value="1"/>
</dbReference>
<dbReference type="InterPro" id="IPR012902">
    <property type="entry name" value="N_methyl_site"/>
</dbReference>
<feature type="transmembrane region" description="Helical" evidence="1">
    <location>
        <begin position="21"/>
        <end position="46"/>
    </location>
</feature>
<keyword evidence="1" id="KW-1133">Transmembrane helix</keyword>
<name>A0A1F5SMK6_9BACT</name>
<accession>A0A1F5SMK6</accession>
<protein>
    <submittedName>
        <fullName evidence="2">Uncharacterized protein</fullName>
    </submittedName>
</protein>
<dbReference type="STRING" id="1797994.A2227_04715"/>
<dbReference type="EMBL" id="MFGB01000005">
    <property type="protein sequence ID" value="OGF27889.1"/>
    <property type="molecule type" value="Genomic_DNA"/>
</dbReference>
<comment type="caution">
    <text evidence="2">The sequence shown here is derived from an EMBL/GenBank/DDBJ whole genome shotgun (WGS) entry which is preliminary data.</text>
</comment>
<sequence length="206" mass="23081">MLNKPNFMNIAQFIKKTKEPGFTLVEVLVVVAILSTISALTLSFVVTGFKATRFEAEQAEAIAQARNAMSIMKKEIRGANSSEQGSYALDTIEEQEFVFYADIDADDLYEKVRYYLDDLDLIKEVTEPGALNDYSGAPASTTMAQFVNNQEENIFTFYNSNYNIASTTNEVRLININLKINVTPETAPKDVYVESDVTLRNLKSNL</sequence>
<dbReference type="Pfam" id="PF07963">
    <property type="entry name" value="N_methyl"/>
    <property type="match status" value="1"/>
</dbReference>
<keyword evidence="1" id="KW-0812">Transmembrane</keyword>
<dbReference type="AlphaFoldDB" id="A0A1F5SMK6"/>
<evidence type="ECO:0000313" key="2">
    <source>
        <dbReference type="EMBL" id="OGF27889.1"/>
    </source>
</evidence>
<proteinExistence type="predicted"/>
<evidence type="ECO:0000256" key="1">
    <source>
        <dbReference type="SAM" id="Phobius"/>
    </source>
</evidence>
<organism evidence="2 3">
    <name type="scientific">Candidatus Falkowbacteria bacterium RIFOXYA2_FULL_47_19</name>
    <dbReference type="NCBI Taxonomy" id="1797994"/>
    <lineage>
        <taxon>Bacteria</taxon>
        <taxon>Candidatus Falkowiibacteriota</taxon>
    </lineage>
</organism>
<keyword evidence="1" id="KW-0472">Membrane</keyword>
<dbReference type="InterPro" id="IPR045584">
    <property type="entry name" value="Pilin-like"/>
</dbReference>
<gene>
    <name evidence="2" type="ORF">A2227_04715</name>
</gene>
<dbReference type="SUPFAM" id="SSF54523">
    <property type="entry name" value="Pili subunits"/>
    <property type="match status" value="1"/>
</dbReference>